<proteinExistence type="inferred from homology"/>
<dbReference type="Gramene" id="VVA25227">
    <property type="protein sequence ID" value="VVA25227"/>
    <property type="gene ID" value="Prudul26B013805"/>
</dbReference>
<feature type="region of interest" description="Disordered" evidence="14">
    <location>
        <begin position="374"/>
        <end position="396"/>
    </location>
</feature>
<feature type="domain" description="NAD(P)-binding" evidence="16">
    <location>
        <begin position="123"/>
        <end position="413"/>
    </location>
</feature>
<evidence type="ECO:0000256" key="5">
    <source>
        <dbReference type="ARBA" id="ARBA00012290"/>
    </source>
</evidence>
<keyword evidence="8 15" id="KW-1133">Transmembrane helix</keyword>
<protein>
    <recommendedName>
        <fullName evidence="5">UDP-glucuronate decarboxylase</fullName>
        <ecNumber evidence="5">4.1.1.35</ecNumber>
    </recommendedName>
</protein>
<dbReference type="Gene3D" id="3.40.50.720">
    <property type="entry name" value="NAD(P)-binding Rossmann-like Domain"/>
    <property type="match status" value="2"/>
</dbReference>
<dbReference type="EC" id="4.1.1.35" evidence="5"/>
<name>A0A5E4FBB7_PRUDU</name>
<dbReference type="GO" id="GO:0033320">
    <property type="term" value="P:UDP-D-xylose biosynthetic process"/>
    <property type="evidence" value="ECO:0007669"/>
    <property type="project" value="UniProtKB-UniPathway"/>
</dbReference>
<comment type="cofactor">
    <cofactor evidence="1">
        <name>NAD(+)</name>
        <dbReference type="ChEBI" id="CHEBI:57540"/>
    </cofactor>
</comment>
<dbReference type="CDD" id="cd05230">
    <property type="entry name" value="UGD_SDR_e"/>
    <property type="match status" value="1"/>
</dbReference>
<dbReference type="InterPro" id="IPR036291">
    <property type="entry name" value="NAD(P)-bd_dom_sf"/>
</dbReference>
<dbReference type="GO" id="GO:0042732">
    <property type="term" value="P:D-xylose metabolic process"/>
    <property type="evidence" value="ECO:0007669"/>
    <property type="project" value="InterPro"/>
</dbReference>
<evidence type="ECO:0000256" key="4">
    <source>
        <dbReference type="ARBA" id="ARBA00007505"/>
    </source>
</evidence>
<evidence type="ECO:0000256" key="15">
    <source>
        <dbReference type="SAM" id="Phobius"/>
    </source>
</evidence>
<evidence type="ECO:0000259" key="16">
    <source>
        <dbReference type="Pfam" id="PF16363"/>
    </source>
</evidence>
<accession>A0A5E4FBB7</accession>
<evidence type="ECO:0000313" key="17">
    <source>
        <dbReference type="EMBL" id="VVA25227.1"/>
    </source>
</evidence>
<keyword evidence="11 15" id="KW-0472">Membrane</keyword>
<dbReference type="InterPro" id="IPR044516">
    <property type="entry name" value="UXS-like"/>
</dbReference>
<evidence type="ECO:0000256" key="9">
    <source>
        <dbReference type="ARBA" id="ARBA00023027"/>
    </source>
</evidence>
<keyword evidence="12" id="KW-0456">Lyase</keyword>
<evidence type="ECO:0000256" key="14">
    <source>
        <dbReference type="SAM" id="MobiDB-lite"/>
    </source>
</evidence>
<reference evidence="18" key="1">
    <citation type="journal article" date="2020" name="Plant J.">
        <title>Transposons played a major role in the diversification between the closely related almond and peach genomes: results from the almond genome sequence.</title>
        <authorList>
            <person name="Alioto T."/>
            <person name="Alexiou K.G."/>
            <person name="Bardil A."/>
            <person name="Barteri F."/>
            <person name="Castanera R."/>
            <person name="Cruz F."/>
            <person name="Dhingra A."/>
            <person name="Duval H."/>
            <person name="Fernandez I Marti A."/>
            <person name="Frias L."/>
            <person name="Galan B."/>
            <person name="Garcia J.L."/>
            <person name="Howad W."/>
            <person name="Gomez-Garrido J."/>
            <person name="Gut M."/>
            <person name="Julca I."/>
            <person name="Morata J."/>
            <person name="Puigdomenech P."/>
            <person name="Ribeca P."/>
            <person name="Rubio Cabetas M.J."/>
            <person name="Vlasova A."/>
            <person name="Wirthensohn M."/>
            <person name="Garcia-Mas J."/>
            <person name="Gabaldon T."/>
            <person name="Casacuberta J.M."/>
            <person name="Arus P."/>
        </authorList>
    </citation>
    <scope>NUCLEOTIDE SEQUENCE [LARGE SCALE GENOMIC DNA]</scope>
    <source>
        <strain evidence="18">cv. Texas</strain>
    </source>
</reference>
<dbReference type="InterPro" id="IPR016040">
    <property type="entry name" value="NAD(P)-bd_dom"/>
</dbReference>
<dbReference type="EMBL" id="CABIKO010000092">
    <property type="protein sequence ID" value="VVA25227.1"/>
    <property type="molecule type" value="Genomic_DNA"/>
</dbReference>
<keyword evidence="6 15" id="KW-0812">Transmembrane</keyword>
<evidence type="ECO:0000256" key="12">
    <source>
        <dbReference type="ARBA" id="ARBA00023239"/>
    </source>
</evidence>
<evidence type="ECO:0000256" key="2">
    <source>
        <dbReference type="ARBA" id="ARBA00004447"/>
    </source>
</evidence>
<feature type="transmembrane region" description="Helical" evidence="15">
    <location>
        <begin position="42"/>
        <end position="60"/>
    </location>
</feature>
<evidence type="ECO:0000313" key="18">
    <source>
        <dbReference type="Proteomes" id="UP000327085"/>
    </source>
</evidence>
<comment type="pathway">
    <text evidence="3">Nucleotide-sugar biosynthesis; UDP-alpha-D-xylose biosynthesis; UDP-alpha-D-xylose from UDP-alpha-D-glucuronate: step 1/1.</text>
</comment>
<dbReference type="SUPFAM" id="SSF51735">
    <property type="entry name" value="NAD(P)-binding Rossmann-fold domains"/>
    <property type="match status" value="1"/>
</dbReference>
<keyword evidence="7" id="KW-0210">Decarboxylase</keyword>
<dbReference type="GO" id="GO:0070403">
    <property type="term" value="F:NAD+ binding"/>
    <property type="evidence" value="ECO:0007669"/>
    <property type="project" value="InterPro"/>
</dbReference>
<evidence type="ECO:0000256" key="13">
    <source>
        <dbReference type="ARBA" id="ARBA00025005"/>
    </source>
</evidence>
<evidence type="ECO:0000256" key="3">
    <source>
        <dbReference type="ARBA" id="ARBA00005100"/>
    </source>
</evidence>
<dbReference type="AlphaFoldDB" id="A0A5E4FBB7"/>
<evidence type="ECO:0000256" key="1">
    <source>
        <dbReference type="ARBA" id="ARBA00001911"/>
    </source>
</evidence>
<comment type="subcellular location">
    <subcellularLocation>
        <location evidence="2">Golgi apparatus</location>
        <location evidence="2">Golgi stack membrane</location>
        <topology evidence="2">Single-pass type II membrane protein</topology>
    </subcellularLocation>
</comment>
<dbReference type="GO" id="GO:0032580">
    <property type="term" value="C:Golgi cisterna membrane"/>
    <property type="evidence" value="ECO:0007669"/>
    <property type="project" value="UniProtKB-SubCell"/>
</dbReference>
<dbReference type="PANTHER" id="PTHR43078:SF48">
    <property type="entry name" value="UDP-GLUCURONATE DECARBOXYLASE"/>
    <property type="match status" value="1"/>
</dbReference>
<evidence type="ECO:0000256" key="11">
    <source>
        <dbReference type="ARBA" id="ARBA00023136"/>
    </source>
</evidence>
<evidence type="ECO:0000256" key="6">
    <source>
        <dbReference type="ARBA" id="ARBA00022692"/>
    </source>
</evidence>
<dbReference type="UniPathway" id="UPA00796">
    <property type="reaction ID" value="UER00771"/>
</dbReference>
<keyword evidence="10" id="KW-0333">Golgi apparatus</keyword>
<comment type="similarity">
    <text evidence="4">Belongs to the NAD(P)-dependent epimerase/dehydratase family. UDP-glucuronic acid decarboxylase subfamily.</text>
</comment>
<comment type="function">
    <text evidence="13">Catalyzes the NAD-dependent decarboxylation of UDP-glucuronic acid to UDP-xylose. Necessary for the biosynthesis of the core tetrasaccharide in glycosaminoglycan biosynthesis.</text>
</comment>
<sequence length="442" mass="49572">MGSELIFRGHEAQHVADTYSPKPPKPWASVTRPIGYLLREQRLVFVLVGIAIATVGFTLLPSSRSPYVNGNVPISNEYVRYDFDSSTHLTHKPAYERRFGLTNWNSGGKVPLGLKRKGLRIVVTGGAGFVGSHLVDRLIERGDSVIVVDNFFTGRKENVMHHFGNPRFELIRHDVVEPLLLEVDQIYHLACPASPVHYKFNPLHKTNVVGTLNMLGLAKRIGARFLLTSTSEVYGDPLQHPQVETYWGNVNPIGVRSCYDEGKRTAETLTMDYHRGADVEVRIARIFNTYGPRMCIDDGRVVSNFVAQALRKEPMTVYGDGKQTRSFQYVSDLVEGLMRLMEGEHVGPFNLGNPGEFTMLELAKVVQETIDPDAKIEYRPNTEDDPHKRKPDITKAKDLLGWQPKVSLQKGLPLMVSDFRKRIFGDHKEAGSTTTPTTATTM</sequence>
<organism evidence="17 18">
    <name type="scientific">Prunus dulcis</name>
    <name type="common">Almond</name>
    <name type="synonym">Amygdalus dulcis</name>
    <dbReference type="NCBI Taxonomy" id="3755"/>
    <lineage>
        <taxon>Eukaryota</taxon>
        <taxon>Viridiplantae</taxon>
        <taxon>Streptophyta</taxon>
        <taxon>Embryophyta</taxon>
        <taxon>Tracheophyta</taxon>
        <taxon>Spermatophyta</taxon>
        <taxon>Magnoliopsida</taxon>
        <taxon>eudicotyledons</taxon>
        <taxon>Gunneridae</taxon>
        <taxon>Pentapetalae</taxon>
        <taxon>rosids</taxon>
        <taxon>fabids</taxon>
        <taxon>Rosales</taxon>
        <taxon>Rosaceae</taxon>
        <taxon>Amygdaloideae</taxon>
        <taxon>Amygdaleae</taxon>
        <taxon>Prunus</taxon>
    </lineage>
</organism>
<dbReference type="GO" id="GO:0048040">
    <property type="term" value="F:UDP-glucuronate decarboxylase activity"/>
    <property type="evidence" value="ECO:0007669"/>
    <property type="project" value="UniProtKB-EC"/>
</dbReference>
<evidence type="ECO:0000256" key="10">
    <source>
        <dbReference type="ARBA" id="ARBA00023034"/>
    </source>
</evidence>
<gene>
    <name evidence="17" type="ORF">ALMOND_2B013805</name>
</gene>
<evidence type="ECO:0000256" key="8">
    <source>
        <dbReference type="ARBA" id="ARBA00022989"/>
    </source>
</evidence>
<keyword evidence="9" id="KW-0520">NAD</keyword>
<dbReference type="Proteomes" id="UP000327085">
    <property type="component" value="Chromosome 8"/>
</dbReference>
<dbReference type="FunFam" id="3.40.50.720:FF:000073">
    <property type="entry name" value="UDP-glucuronic acid decarboxylase 2"/>
    <property type="match status" value="1"/>
</dbReference>
<dbReference type="Pfam" id="PF16363">
    <property type="entry name" value="GDP_Man_Dehyd"/>
    <property type="match status" value="1"/>
</dbReference>
<dbReference type="PANTHER" id="PTHR43078">
    <property type="entry name" value="UDP-GLUCURONIC ACID DECARBOXYLASE-RELATED"/>
    <property type="match status" value="1"/>
</dbReference>
<evidence type="ECO:0000256" key="7">
    <source>
        <dbReference type="ARBA" id="ARBA00022793"/>
    </source>
</evidence>
<dbReference type="FunFam" id="3.40.50.720:FF:000044">
    <property type="entry name" value="UDP-glucuronic acid decarboxylase 1"/>
    <property type="match status" value="1"/>
</dbReference>